<dbReference type="PATRIC" id="fig|1736674.3.peg.2572"/>
<keyword evidence="1" id="KW-0732">Signal</keyword>
<dbReference type="KEGG" id="ahz:APS56_12560"/>
<protein>
    <submittedName>
        <fullName evidence="2">Uncharacterized protein</fullName>
    </submittedName>
</protein>
<dbReference type="InterPro" id="IPR045398">
    <property type="entry name" value="DUF6515"/>
</dbReference>
<evidence type="ECO:0000313" key="3">
    <source>
        <dbReference type="Proteomes" id="UP000057981"/>
    </source>
</evidence>
<evidence type="ECO:0000256" key="1">
    <source>
        <dbReference type="SAM" id="SignalP"/>
    </source>
</evidence>
<reference evidence="2 3" key="1">
    <citation type="submission" date="2015-10" db="EMBL/GenBank/DDBJ databases">
        <authorList>
            <person name="Gilbert D.G."/>
        </authorList>
    </citation>
    <scope>NUCLEOTIDE SEQUENCE [LARGE SCALE GENOMIC DNA]</scope>
    <source>
        <strain evidence="3">HZ-22</strain>
    </source>
</reference>
<dbReference type="STRING" id="1736674.APS56_12560"/>
<dbReference type="Proteomes" id="UP000057981">
    <property type="component" value="Chromosome"/>
</dbReference>
<gene>
    <name evidence="2" type="ORF">APS56_12560</name>
</gene>
<name>A0A0P0D6Z8_9FLAO</name>
<sequence length="200" mass="23130">MKAIIKKIVLPSIFLVAISTQVSAQTRRSSTTINKTETRTNPTKINTTSRRISSTKVTYKTPQRKVLTVRTLPNKTIVKQNGQNYYYANNKYYTQSRGRYIVIAPKVGFRVNVLPTNYVIVRHNNYNYFNAQGIFYIQTNNAYEVVDPEIGTIVYELPNDYEKVIVDGQTYFEYANILYEKIQINNTRAYEVVGIIEITE</sequence>
<accession>A0A0P0D6Z8</accession>
<feature type="chain" id="PRO_5006043363" evidence="1">
    <location>
        <begin position="25"/>
        <end position="200"/>
    </location>
</feature>
<proteinExistence type="predicted"/>
<feature type="signal peptide" evidence="1">
    <location>
        <begin position="1"/>
        <end position="24"/>
    </location>
</feature>
<dbReference type="RefSeq" id="WP_054728775.1">
    <property type="nucleotide sequence ID" value="NZ_CP012898.1"/>
</dbReference>
<dbReference type="EMBL" id="CP012898">
    <property type="protein sequence ID" value="ALJ05911.1"/>
    <property type="molecule type" value="Genomic_DNA"/>
</dbReference>
<keyword evidence="3" id="KW-1185">Reference proteome</keyword>
<evidence type="ECO:0000313" key="2">
    <source>
        <dbReference type="EMBL" id="ALJ05911.1"/>
    </source>
</evidence>
<dbReference type="AlphaFoldDB" id="A0A0P0D6Z8"/>
<dbReference type="Pfam" id="PF20125">
    <property type="entry name" value="DUF6515"/>
    <property type="match status" value="1"/>
</dbReference>
<dbReference type="OrthoDB" id="952191at2"/>
<organism evidence="2 3">
    <name type="scientific">Pseudalgibacter alginicilyticus</name>
    <dbReference type="NCBI Taxonomy" id="1736674"/>
    <lineage>
        <taxon>Bacteria</taxon>
        <taxon>Pseudomonadati</taxon>
        <taxon>Bacteroidota</taxon>
        <taxon>Flavobacteriia</taxon>
        <taxon>Flavobacteriales</taxon>
        <taxon>Flavobacteriaceae</taxon>
        <taxon>Pseudalgibacter</taxon>
    </lineage>
</organism>